<feature type="region of interest" description="Disordered" evidence="1">
    <location>
        <begin position="1"/>
        <end position="114"/>
    </location>
</feature>
<proteinExistence type="predicted"/>
<comment type="caution">
    <text evidence="2">The sequence shown here is derived from an EMBL/GenBank/DDBJ whole genome shotgun (WGS) entry which is preliminary data.</text>
</comment>
<feature type="compositionally biased region" description="Basic and acidic residues" evidence="1">
    <location>
        <begin position="92"/>
        <end position="109"/>
    </location>
</feature>
<dbReference type="EMBL" id="JBHRYA010000007">
    <property type="protein sequence ID" value="MFC3716075.1"/>
    <property type="molecule type" value="Genomic_DNA"/>
</dbReference>
<gene>
    <name evidence="2" type="ORF">ACFONC_07920</name>
</gene>
<evidence type="ECO:0000256" key="1">
    <source>
        <dbReference type="SAM" id="MobiDB-lite"/>
    </source>
</evidence>
<organism evidence="2 3">
    <name type="scientific">Luteimonas soli</name>
    <dbReference type="NCBI Taxonomy" id="1648966"/>
    <lineage>
        <taxon>Bacteria</taxon>
        <taxon>Pseudomonadati</taxon>
        <taxon>Pseudomonadota</taxon>
        <taxon>Gammaproteobacteria</taxon>
        <taxon>Lysobacterales</taxon>
        <taxon>Lysobacteraceae</taxon>
        <taxon>Luteimonas</taxon>
    </lineage>
</organism>
<accession>A0ABV7XKN5</accession>
<feature type="compositionally biased region" description="Basic and acidic residues" evidence="1">
    <location>
        <begin position="14"/>
        <end position="53"/>
    </location>
</feature>
<dbReference type="RefSeq" id="WP_386743192.1">
    <property type="nucleotide sequence ID" value="NZ_JBHRYA010000007.1"/>
</dbReference>
<name>A0ABV7XKN5_9GAMM</name>
<sequence>MSIERSQSSTQADPARDVGRDKADIRPREPAPREKVDDFQRLLQGKREQRDPRLPAQSGDDGRQPQQAARREGQQAPTRQQDEAAIAGHQQASERYDDDPMLRHHRDDAGGTQAQQTLDPAALYQAQMAMRDGLPQATTPTPLNPNAFADMVERHLKQMATDRGAAAGAGDGRVLLRMADATLPGTDLLLSRTPEGWVLRADVRSRSSFDAIREAAPALARRFAERNLGTLSIDPHFHG</sequence>
<protein>
    <recommendedName>
        <fullName evidence="4">Flagellar hook-length control protein FliK</fullName>
    </recommendedName>
</protein>
<evidence type="ECO:0000313" key="3">
    <source>
        <dbReference type="Proteomes" id="UP001595705"/>
    </source>
</evidence>
<dbReference type="Proteomes" id="UP001595705">
    <property type="component" value="Unassembled WGS sequence"/>
</dbReference>
<evidence type="ECO:0000313" key="2">
    <source>
        <dbReference type="EMBL" id="MFC3716075.1"/>
    </source>
</evidence>
<reference evidence="3" key="1">
    <citation type="journal article" date="2019" name="Int. J. Syst. Evol. Microbiol.">
        <title>The Global Catalogue of Microorganisms (GCM) 10K type strain sequencing project: providing services to taxonomists for standard genome sequencing and annotation.</title>
        <authorList>
            <consortium name="The Broad Institute Genomics Platform"/>
            <consortium name="The Broad Institute Genome Sequencing Center for Infectious Disease"/>
            <person name="Wu L."/>
            <person name="Ma J."/>
        </authorList>
    </citation>
    <scope>NUCLEOTIDE SEQUENCE [LARGE SCALE GENOMIC DNA]</scope>
    <source>
        <strain evidence="3">KCTC 42441</strain>
    </source>
</reference>
<feature type="compositionally biased region" description="Polar residues" evidence="1">
    <location>
        <begin position="1"/>
        <end position="12"/>
    </location>
</feature>
<keyword evidence="3" id="KW-1185">Reference proteome</keyword>
<evidence type="ECO:0008006" key="4">
    <source>
        <dbReference type="Google" id="ProtNLM"/>
    </source>
</evidence>